<evidence type="ECO:0000313" key="3">
    <source>
        <dbReference type="Proteomes" id="UP000568486"/>
    </source>
</evidence>
<organism evidence="1 3">
    <name type="scientific">Brucella ciceri</name>
    <dbReference type="NCBI Taxonomy" id="391287"/>
    <lineage>
        <taxon>Bacteria</taxon>
        <taxon>Pseudomonadati</taxon>
        <taxon>Pseudomonadota</taxon>
        <taxon>Alphaproteobacteria</taxon>
        <taxon>Hyphomicrobiales</taxon>
        <taxon>Brucellaceae</taxon>
        <taxon>Brucella/Ochrobactrum group</taxon>
        <taxon>Brucella</taxon>
    </lineage>
</organism>
<dbReference type="EMBL" id="JAAVLR010000001">
    <property type="protein sequence ID" value="NKC28507.1"/>
    <property type="molecule type" value="Genomic_DNA"/>
</dbReference>
<keyword evidence="3" id="KW-1185">Reference proteome</keyword>
<evidence type="ECO:0000313" key="1">
    <source>
        <dbReference type="EMBL" id="NKC27490.1"/>
    </source>
</evidence>
<gene>
    <name evidence="1" type="ORF">HED52_00035</name>
    <name evidence="2" type="ORF">HED52_12535</name>
</gene>
<dbReference type="EMBL" id="JAAVLR010000001">
    <property type="protein sequence ID" value="NKC27490.1"/>
    <property type="molecule type" value="Genomic_DNA"/>
</dbReference>
<comment type="caution">
    <text evidence="1">The sequence shown here is derived from an EMBL/GenBank/DDBJ whole genome shotgun (WGS) entry which is preliminary data.</text>
</comment>
<proteinExistence type="predicted"/>
<dbReference type="Proteomes" id="UP000568486">
    <property type="component" value="Unassembled WGS sequence"/>
</dbReference>
<evidence type="ECO:0000313" key="2">
    <source>
        <dbReference type="EMBL" id="NKC28507.1"/>
    </source>
</evidence>
<name>A0ABX1DXI5_9HYPH</name>
<protein>
    <submittedName>
        <fullName evidence="1">Uncharacterized protein</fullName>
    </submittedName>
</protein>
<sequence length="78" mass="8888">MALNPTLRRLIADAQAKYADRPTCDADDDRESLSNFIGNTLERIHATPGTELVDYQQEAKTCWNRWKLGLLRVIRTAV</sequence>
<reference evidence="1 3" key="1">
    <citation type="submission" date="2020-03" db="EMBL/GenBank/DDBJ databases">
        <title>Whole genome sequencing of clinical and environmental type strains of Ochrobactrum.</title>
        <authorList>
            <person name="Dharne M."/>
        </authorList>
    </citation>
    <scope>NUCLEOTIDE SEQUENCE [LARGE SCALE GENOMIC DNA]</scope>
    <source>
        <strain evidence="1 3">DSM 22292</strain>
    </source>
</reference>
<accession>A0ABX1DXI5</accession>